<evidence type="ECO:0000256" key="18">
    <source>
        <dbReference type="ARBA" id="ARBA00068838"/>
    </source>
</evidence>
<dbReference type="SMART" id="SM00090">
    <property type="entry name" value="RIO"/>
    <property type="match status" value="1"/>
</dbReference>
<feature type="compositionally biased region" description="Polar residues" evidence="19">
    <location>
        <begin position="18"/>
        <end position="27"/>
    </location>
</feature>
<dbReference type="InterPro" id="IPR011009">
    <property type="entry name" value="Kinase-like_dom_sf"/>
</dbReference>
<dbReference type="Gene3D" id="3.30.200.20">
    <property type="entry name" value="Phosphorylase Kinase, domain 1"/>
    <property type="match status" value="1"/>
</dbReference>
<dbReference type="GO" id="GO:0004674">
    <property type="term" value="F:protein serine/threonine kinase activity"/>
    <property type="evidence" value="ECO:0007669"/>
    <property type="project" value="UniProtKB-KW"/>
</dbReference>
<dbReference type="SUPFAM" id="SSF56112">
    <property type="entry name" value="Protein kinase-like (PK-like)"/>
    <property type="match status" value="1"/>
</dbReference>
<feature type="transmembrane region" description="Helical" evidence="20">
    <location>
        <begin position="879"/>
        <end position="902"/>
    </location>
</feature>
<keyword evidence="23" id="KW-1185">Reference proteome</keyword>
<feature type="compositionally biased region" description="Low complexity" evidence="19">
    <location>
        <begin position="826"/>
        <end position="849"/>
    </location>
</feature>
<dbReference type="Proteomes" id="UP000015100">
    <property type="component" value="Unassembled WGS sequence"/>
</dbReference>
<evidence type="ECO:0000256" key="2">
    <source>
        <dbReference type="ARBA" id="ARBA00004496"/>
    </source>
</evidence>
<keyword evidence="13" id="KW-0378">Hydrolase</keyword>
<keyword evidence="20" id="KW-0812">Transmembrane</keyword>
<dbReference type="GO" id="GO:0042254">
    <property type="term" value="P:ribosome biogenesis"/>
    <property type="evidence" value="ECO:0007669"/>
    <property type="project" value="UniProtKB-KW"/>
</dbReference>
<feature type="compositionally biased region" description="Acidic residues" evidence="19">
    <location>
        <begin position="39"/>
        <end position="52"/>
    </location>
</feature>
<evidence type="ECO:0000259" key="21">
    <source>
        <dbReference type="SMART" id="SM00090"/>
    </source>
</evidence>
<dbReference type="EMBL" id="AQGS01000427">
    <property type="protein sequence ID" value="EPS40293.1"/>
    <property type="molecule type" value="Genomic_DNA"/>
</dbReference>
<accession>S8BLL1</accession>
<evidence type="ECO:0000256" key="12">
    <source>
        <dbReference type="ARBA" id="ARBA00022777"/>
    </source>
</evidence>
<evidence type="ECO:0000256" key="4">
    <source>
        <dbReference type="ARBA" id="ARBA00012513"/>
    </source>
</evidence>
<dbReference type="Gene3D" id="1.10.510.10">
    <property type="entry name" value="Transferase(Phosphotransferase) domain 1"/>
    <property type="match status" value="1"/>
</dbReference>
<dbReference type="eggNOG" id="KOG2270">
    <property type="taxonomic scope" value="Eukaryota"/>
</dbReference>
<dbReference type="HOGENOM" id="CLU_013193_0_0_1"/>
<dbReference type="InterPro" id="IPR051272">
    <property type="entry name" value="RIO-type_Ser/Thr_kinase"/>
</dbReference>
<dbReference type="STRING" id="1284197.S8BLL1"/>
<evidence type="ECO:0000256" key="14">
    <source>
        <dbReference type="ARBA" id="ARBA00022840"/>
    </source>
</evidence>
<keyword evidence="11" id="KW-0547">Nucleotide-binding</keyword>
<evidence type="ECO:0000256" key="1">
    <source>
        <dbReference type="ARBA" id="ARBA00001946"/>
    </source>
</evidence>
<keyword evidence="14" id="KW-0067">ATP-binding</keyword>
<dbReference type="OrthoDB" id="205248at2759"/>
<feature type="region of interest" description="Disordered" evidence="19">
    <location>
        <begin position="79"/>
        <end position="109"/>
    </location>
</feature>
<dbReference type="GO" id="GO:0005524">
    <property type="term" value="F:ATP binding"/>
    <property type="evidence" value="ECO:0007669"/>
    <property type="project" value="UniProtKB-KW"/>
</dbReference>
<proteinExistence type="inferred from homology"/>
<keyword evidence="12" id="KW-0418">Kinase</keyword>
<dbReference type="OMA" id="GPRNTDK"/>
<evidence type="ECO:0000313" key="23">
    <source>
        <dbReference type="Proteomes" id="UP000015100"/>
    </source>
</evidence>
<evidence type="ECO:0000256" key="9">
    <source>
        <dbReference type="ARBA" id="ARBA00022679"/>
    </source>
</evidence>
<comment type="caution">
    <text evidence="22">The sequence shown here is derived from an EMBL/GenBank/DDBJ whole genome shotgun (WGS) entry which is preliminary data.</text>
</comment>
<dbReference type="CDD" id="cd05147">
    <property type="entry name" value="RIO1_euk"/>
    <property type="match status" value="1"/>
</dbReference>
<comment type="subcellular location">
    <subcellularLocation>
        <location evidence="2">Cytoplasm</location>
    </subcellularLocation>
</comment>
<feature type="region of interest" description="Disordered" evidence="19">
    <location>
        <begin position="826"/>
        <end position="870"/>
    </location>
</feature>
<evidence type="ECO:0000256" key="20">
    <source>
        <dbReference type="SAM" id="Phobius"/>
    </source>
</evidence>
<sequence length="960" mass="104633">MESQSNPAEVATAKLHENPTQNSQTEGPVSEEQQREQYYDDEEDDDDEDLLDDTWNLTDLAQASGDLTKAYTRQKKLLQAERDPTMHKSEVPRVNPQGQTGKQKPKGNMEARIDDQISSLAKFAHRIKLNDAAAGMIGKGPRNTDKADRATTELVLDPRTRMILLKAINKGILESVNGCLSTGKEANVYHAVGGELENPGRQVAIKIYKTSILVFKDRDRYVSGEYRFRHGYQKSNNRQMVKLWAEKEMRNLKRIYTAGIPSPEPLHLKLHVLFMEFLGNSEGWPSPRLKDATISPLEGESDNSGAYQKLYIELILIMRKLFHVCHLVHADLSEYNILYHNERLYIIDVSQSVEHDHPRSLEFLRMDIKNISDYFGKQGVRCLSERKLYEFITDVDGSNDDDKMKENIEVLLKEELESGVSDEQRGVDNEVFRQQYIPQTLEQVYDVERDAEVVEKGGKDQLVYKHLLVDGKETKSEEDEESDAETGEEDGSGDESEVSESAFSKTPRGKKHEDKDEKKAHKQKVKEEKREKPPRRCRTRQTPGPESFESQRGDNNNPTAFSSTIPSPTAERWYRGLHKFPKFLRCDAPFVTPYALCGCYTSGTYAAAYIDGLAQTCSSYLQSVSGSSVASPFASFVNFCSSAGDAASRISSTVRSCESENSQDRACATDPATLNLYGSLSARAACACYAGTAFSGSQNDARALTCYNQASLISTSFADVIREYTSLCTSLGNVRASAQDLTANYGQFDTVFSSCSSATSGFSSLPASEQASRLCYSSSNWIAAEADNAVGTCLQYVSSNFQHRVSLYSPYEGLCSSAGDVRAAAQTTGSGQLSSGPQPSQTSSVSGPTATGGSNPTDQPQESGGGNGGGGGGLSGGALAGAIVGAIGGTALLVGVGVFLFFKSKGSGNKPLSPPAGYGGLDAPVGGIEPDIGGIADKDETRQHMPIPPPPWTNQGPLIL</sequence>
<keyword evidence="20" id="KW-1133">Transmembrane helix</keyword>
<dbReference type="AlphaFoldDB" id="S8BLL1"/>
<evidence type="ECO:0000256" key="6">
    <source>
        <dbReference type="ARBA" id="ARBA00022490"/>
    </source>
</evidence>
<dbReference type="GO" id="GO:0016787">
    <property type="term" value="F:hydrolase activity"/>
    <property type="evidence" value="ECO:0007669"/>
    <property type="project" value="UniProtKB-KW"/>
</dbReference>
<feature type="compositionally biased region" description="Basic and acidic residues" evidence="19">
    <location>
        <begin position="79"/>
        <end position="91"/>
    </location>
</feature>
<evidence type="ECO:0000256" key="8">
    <source>
        <dbReference type="ARBA" id="ARBA00022527"/>
    </source>
</evidence>
<comment type="cofactor">
    <cofactor evidence="1">
        <name>Mg(2+)</name>
        <dbReference type="ChEBI" id="CHEBI:18420"/>
    </cofactor>
</comment>
<evidence type="ECO:0000256" key="15">
    <source>
        <dbReference type="ARBA" id="ARBA00022842"/>
    </source>
</evidence>
<evidence type="ECO:0000256" key="13">
    <source>
        <dbReference type="ARBA" id="ARBA00022801"/>
    </source>
</evidence>
<evidence type="ECO:0000256" key="17">
    <source>
        <dbReference type="ARBA" id="ARBA00048679"/>
    </source>
</evidence>
<feature type="compositionally biased region" description="Basic and acidic residues" evidence="19">
    <location>
        <begin position="511"/>
        <end position="531"/>
    </location>
</feature>
<comment type="catalytic activity">
    <reaction evidence="16">
        <text>L-threonyl-[protein] + ATP = O-phospho-L-threonyl-[protein] + ADP + H(+)</text>
        <dbReference type="Rhea" id="RHEA:46608"/>
        <dbReference type="Rhea" id="RHEA-COMP:11060"/>
        <dbReference type="Rhea" id="RHEA-COMP:11605"/>
        <dbReference type="ChEBI" id="CHEBI:15378"/>
        <dbReference type="ChEBI" id="CHEBI:30013"/>
        <dbReference type="ChEBI" id="CHEBI:30616"/>
        <dbReference type="ChEBI" id="CHEBI:61977"/>
        <dbReference type="ChEBI" id="CHEBI:456216"/>
        <dbReference type="EC" id="2.7.11.1"/>
    </reaction>
</comment>
<dbReference type="EC" id="2.7.11.1" evidence="4"/>
<protein>
    <recommendedName>
        <fullName evidence="5">Serine/threonine-protein kinase RIO1</fullName>
        <ecNumber evidence="4">2.7.11.1</ecNumber>
    </recommendedName>
    <alternativeName>
        <fullName evidence="18">Serine/threonine-protein kinase rio1</fullName>
    </alternativeName>
</protein>
<comment type="similarity">
    <text evidence="3">Belongs to the protein kinase superfamily. RIO-type Ser/Thr kinase family.</text>
</comment>
<feature type="compositionally biased region" description="Polar residues" evidence="19">
    <location>
        <begin position="851"/>
        <end position="862"/>
    </location>
</feature>
<evidence type="ECO:0000256" key="16">
    <source>
        <dbReference type="ARBA" id="ARBA00047899"/>
    </source>
</evidence>
<name>S8BLL1_DACHA</name>
<keyword evidence="8" id="KW-0723">Serine/threonine-protein kinase</keyword>
<feature type="region of interest" description="Disordered" evidence="19">
    <location>
        <begin position="1"/>
        <end position="54"/>
    </location>
</feature>
<keyword evidence="6" id="KW-0963">Cytoplasm</keyword>
<dbReference type="GO" id="GO:0005737">
    <property type="term" value="C:cytoplasm"/>
    <property type="evidence" value="ECO:0007669"/>
    <property type="project" value="UniProtKB-SubCell"/>
</dbReference>
<dbReference type="PROSITE" id="PS01245">
    <property type="entry name" value="RIO1"/>
    <property type="match status" value="1"/>
</dbReference>
<feature type="compositionally biased region" description="Acidic residues" evidence="19">
    <location>
        <begin position="476"/>
        <end position="498"/>
    </location>
</feature>
<dbReference type="InterPro" id="IPR000687">
    <property type="entry name" value="RIO_kinase"/>
</dbReference>
<feature type="region of interest" description="Disordered" evidence="19">
    <location>
        <begin position="941"/>
        <end position="960"/>
    </location>
</feature>
<keyword evidence="15" id="KW-0460">Magnesium</keyword>
<dbReference type="InterPro" id="IPR018935">
    <property type="entry name" value="RIO_kinase_CS"/>
</dbReference>
<comment type="catalytic activity">
    <reaction evidence="17">
        <text>L-seryl-[protein] + ATP = O-phospho-L-seryl-[protein] + ADP + H(+)</text>
        <dbReference type="Rhea" id="RHEA:17989"/>
        <dbReference type="Rhea" id="RHEA-COMP:9863"/>
        <dbReference type="Rhea" id="RHEA-COMP:11604"/>
        <dbReference type="ChEBI" id="CHEBI:15378"/>
        <dbReference type="ChEBI" id="CHEBI:29999"/>
        <dbReference type="ChEBI" id="CHEBI:30616"/>
        <dbReference type="ChEBI" id="CHEBI:83421"/>
        <dbReference type="ChEBI" id="CHEBI:456216"/>
        <dbReference type="EC" id="2.7.11.1"/>
    </reaction>
</comment>
<keyword evidence="20" id="KW-0472">Membrane</keyword>
<reference evidence="23" key="2">
    <citation type="submission" date="2013-04" db="EMBL/GenBank/DDBJ databases">
        <title>Genomic mechanisms accounting for the adaptation to parasitism in nematode-trapping fungi.</title>
        <authorList>
            <person name="Ahren D.G."/>
        </authorList>
    </citation>
    <scope>NUCLEOTIDE SEQUENCE [LARGE SCALE GENOMIC DNA]</scope>
    <source>
        <strain evidence="23">CBS 200.50</strain>
    </source>
</reference>
<evidence type="ECO:0000313" key="22">
    <source>
        <dbReference type="EMBL" id="EPS40293.1"/>
    </source>
</evidence>
<feature type="compositionally biased region" description="Polar residues" evidence="19">
    <location>
        <begin position="540"/>
        <end position="567"/>
    </location>
</feature>
<dbReference type="InterPro" id="IPR018934">
    <property type="entry name" value="RIO_dom"/>
</dbReference>
<evidence type="ECO:0000256" key="7">
    <source>
        <dbReference type="ARBA" id="ARBA00022517"/>
    </source>
</evidence>
<reference evidence="22 23" key="1">
    <citation type="journal article" date="2013" name="PLoS Genet.">
        <title>Genomic mechanisms accounting for the adaptation to parasitism in nematode-trapping fungi.</title>
        <authorList>
            <person name="Meerupati T."/>
            <person name="Andersson K.M."/>
            <person name="Friman E."/>
            <person name="Kumar D."/>
            <person name="Tunlid A."/>
            <person name="Ahren D."/>
        </authorList>
    </citation>
    <scope>NUCLEOTIDE SEQUENCE [LARGE SCALE GENOMIC DNA]</scope>
    <source>
        <strain evidence="22 23">CBS 200.50</strain>
    </source>
</reference>
<evidence type="ECO:0000256" key="5">
    <source>
        <dbReference type="ARBA" id="ARBA00016038"/>
    </source>
</evidence>
<dbReference type="GO" id="GO:0046872">
    <property type="term" value="F:metal ion binding"/>
    <property type="evidence" value="ECO:0007669"/>
    <property type="project" value="UniProtKB-KW"/>
</dbReference>
<feature type="domain" description="RIO kinase" evidence="21">
    <location>
        <begin position="145"/>
        <end position="394"/>
    </location>
</feature>
<evidence type="ECO:0000256" key="3">
    <source>
        <dbReference type="ARBA" id="ARBA00009196"/>
    </source>
</evidence>
<dbReference type="Pfam" id="PF01163">
    <property type="entry name" value="RIO1"/>
    <property type="match status" value="1"/>
</dbReference>
<evidence type="ECO:0000256" key="19">
    <source>
        <dbReference type="SAM" id="MobiDB-lite"/>
    </source>
</evidence>
<keyword evidence="9" id="KW-0808">Transferase</keyword>
<keyword evidence="7" id="KW-0690">Ribosome biogenesis</keyword>
<dbReference type="FunFam" id="3.30.200.20:FF:000148">
    <property type="entry name" value="Serine/threonine-protein kinase RIO1"/>
    <property type="match status" value="1"/>
</dbReference>
<dbReference type="PANTHER" id="PTHR45723">
    <property type="entry name" value="SERINE/THREONINE-PROTEIN KINASE RIO1"/>
    <property type="match status" value="1"/>
</dbReference>
<organism evidence="22 23">
    <name type="scientific">Dactylellina haptotyla (strain CBS 200.50)</name>
    <name type="common">Nematode-trapping fungus</name>
    <name type="synonym">Monacrosporium haptotylum</name>
    <dbReference type="NCBI Taxonomy" id="1284197"/>
    <lineage>
        <taxon>Eukaryota</taxon>
        <taxon>Fungi</taxon>
        <taxon>Dikarya</taxon>
        <taxon>Ascomycota</taxon>
        <taxon>Pezizomycotina</taxon>
        <taxon>Orbiliomycetes</taxon>
        <taxon>Orbiliales</taxon>
        <taxon>Orbiliaceae</taxon>
        <taxon>Dactylellina</taxon>
    </lineage>
</organism>
<keyword evidence="10" id="KW-0479">Metal-binding</keyword>
<evidence type="ECO:0000256" key="10">
    <source>
        <dbReference type="ARBA" id="ARBA00022723"/>
    </source>
</evidence>
<gene>
    <name evidence="22" type="ORF">H072_5893</name>
</gene>
<feature type="region of interest" description="Disordered" evidence="19">
    <location>
        <begin position="470"/>
        <end position="567"/>
    </location>
</feature>
<evidence type="ECO:0000256" key="11">
    <source>
        <dbReference type="ARBA" id="ARBA00022741"/>
    </source>
</evidence>